<sequence>MPTLSSHIRARSDLLSTEIDGETVMMDVESGQYFTLDVIGTRIWKALADPVEVAALCRTLETEFDAPLAMIERDVLALLADLQARNLITVER</sequence>
<comment type="caution">
    <text evidence="1">The sequence shown here is derived from an EMBL/GenBank/DDBJ whole genome shotgun (WGS) entry which is preliminary data.</text>
</comment>
<dbReference type="OrthoDB" id="8453955at2"/>
<proteinExistence type="predicted"/>
<dbReference type="InterPro" id="IPR041881">
    <property type="entry name" value="PqqD_sf"/>
</dbReference>
<organism evidence="1 2">
    <name type="scientific">Niveispirillum lacus</name>
    <dbReference type="NCBI Taxonomy" id="1981099"/>
    <lineage>
        <taxon>Bacteria</taxon>
        <taxon>Pseudomonadati</taxon>
        <taxon>Pseudomonadota</taxon>
        <taxon>Alphaproteobacteria</taxon>
        <taxon>Rhodospirillales</taxon>
        <taxon>Azospirillaceae</taxon>
        <taxon>Niveispirillum</taxon>
    </lineage>
</organism>
<gene>
    <name evidence="1" type="ORF">CHU95_02250</name>
</gene>
<dbReference type="Gene3D" id="1.10.10.1150">
    <property type="entry name" value="Coenzyme PQQ synthesis protein D (PqqD)"/>
    <property type="match status" value="1"/>
</dbReference>
<protein>
    <recommendedName>
        <fullName evidence="3">PqqD family protein</fullName>
    </recommendedName>
</protein>
<dbReference type="EMBL" id="NOXU01000017">
    <property type="protein sequence ID" value="OYQ37190.1"/>
    <property type="molecule type" value="Genomic_DNA"/>
</dbReference>
<name>A0A255Z969_9PROT</name>
<dbReference type="Proteomes" id="UP000216998">
    <property type="component" value="Unassembled WGS sequence"/>
</dbReference>
<evidence type="ECO:0008006" key="3">
    <source>
        <dbReference type="Google" id="ProtNLM"/>
    </source>
</evidence>
<reference evidence="1 2" key="1">
    <citation type="submission" date="2017-07" db="EMBL/GenBank/DDBJ databases">
        <title>Niveispirillum cyanobacteriorum sp. nov., isolated from cyanobacterial aggregates in a eutrophic lake.</title>
        <authorList>
            <person name="Cai H."/>
        </authorList>
    </citation>
    <scope>NUCLEOTIDE SEQUENCE [LARGE SCALE GENOMIC DNA]</scope>
    <source>
        <strain evidence="2">TH1-14</strain>
    </source>
</reference>
<accession>A0A255Z969</accession>
<dbReference type="RefSeq" id="WP_094453312.1">
    <property type="nucleotide sequence ID" value="NZ_NOXU01000017.1"/>
</dbReference>
<dbReference type="InterPro" id="IPR008792">
    <property type="entry name" value="PQQD"/>
</dbReference>
<evidence type="ECO:0000313" key="1">
    <source>
        <dbReference type="EMBL" id="OYQ37190.1"/>
    </source>
</evidence>
<dbReference type="AlphaFoldDB" id="A0A255Z969"/>
<evidence type="ECO:0000313" key="2">
    <source>
        <dbReference type="Proteomes" id="UP000216998"/>
    </source>
</evidence>
<dbReference type="Pfam" id="PF05402">
    <property type="entry name" value="PqqD"/>
    <property type="match status" value="1"/>
</dbReference>
<keyword evidence="2" id="KW-1185">Reference proteome</keyword>